<keyword evidence="4" id="KW-0728">SH3 domain</keyword>
<dbReference type="InterPro" id="IPR002219">
    <property type="entry name" value="PKC_DAG/PE"/>
</dbReference>
<dbReference type="FunFam" id="3.40.50.11500:FF:000006">
    <property type="entry name" value="SET binding factor 2"/>
    <property type="match status" value="1"/>
</dbReference>
<keyword evidence="18" id="KW-1185">Reference proteome</keyword>
<keyword evidence="12" id="KW-0472">Membrane</keyword>
<keyword evidence="8" id="KW-0479">Metal-binding</keyword>
<dbReference type="SUPFAM" id="SSF52799">
    <property type="entry name" value="(Phosphotyrosine protein) phosphatases II"/>
    <property type="match status" value="1"/>
</dbReference>
<dbReference type="SMART" id="SM00800">
    <property type="entry name" value="uDENN"/>
    <property type="match status" value="1"/>
</dbReference>
<feature type="domain" description="Phorbol-ester/DAG-type" evidence="15">
    <location>
        <begin position="1762"/>
        <end position="1812"/>
    </location>
</feature>
<evidence type="ECO:0000256" key="10">
    <source>
        <dbReference type="ARBA" id="ARBA00022771"/>
    </source>
</evidence>
<dbReference type="InterPro" id="IPR005112">
    <property type="entry name" value="dDENN_dom"/>
</dbReference>
<dbReference type="CDD" id="cd01235">
    <property type="entry name" value="PH_Sbf1_hMTMR5"/>
    <property type="match status" value="1"/>
</dbReference>
<evidence type="ECO:0000259" key="16">
    <source>
        <dbReference type="PROSITE" id="PS50211"/>
    </source>
</evidence>
<dbReference type="GO" id="GO:0005737">
    <property type="term" value="C:cytoplasm"/>
    <property type="evidence" value="ECO:0007669"/>
    <property type="project" value="UniProtKB-SubCell"/>
</dbReference>
<dbReference type="Pfam" id="PF00130">
    <property type="entry name" value="C1_1"/>
    <property type="match status" value="1"/>
</dbReference>
<dbReference type="CDD" id="cd13208">
    <property type="entry name" value="PH-GRAM_MTMR5_MTMR13"/>
    <property type="match status" value="1"/>
</dbReference>
<dbReference type="GO" id="GO:0008270">
    <property type="term" value="F:zinc ion binding"/>
    <property type="evidence" value="ECO:0007669"/>
    <property type="project" value="UniProtKB-KW"/>
</dbReference>
<evidence type="ECO:0000256" key="1">
    <source>
        <dbReference type="ARBA" id="ARBA00004278"/>
    </source>
</evidence>
<dbReference type="InterPro" id="IPR030564">
    <property type="entry name" value="Myotubularin"/>
</dbReference>
<feature type="region of interest" description="Disordered" evidence="13">
    <location>
        <begin position="96"/>
        <end position="117"/>
    </location>
</feature>
<reference evidence="19" key="1">
    <citation type="submission" date="2025-08" db="UniProtKB">
        <authorList>
            <consortium name="RefSeq"/>
        </authorList>
    </citation>
    <scope>IDENTIFICATION</scope>
    <source>
        <tissue evidence="19">Tentacle</tissue>
    </source>
</reference>
<dbReference type="Pfam" id="PF03456">
    <property type="entry name" value="uDENN"/>
    <property type="match status" value="1"/>
</dbReference>
<dbReference type="KEGG" id="aten:116295997"/>
<keyword evidence="9" id="KW-0677">Repeat</keyword>
<dbReference type="SMART" id="SM00233">
    <property type="entry name" value="PH"/>
    <property type="match status" value="1"/>
</dbReference>
<feature type="compositionally biased region" description="Basic and acidic residues" evidence="13">
    <location>
        <begin position="702"/>
        <end position="716"/>
    </location>
</feature>
<dbReference type="FunFam" id="2.30.29.30:FF:000286">
    <property type="entry name" value="PH-protein kinase domain containing protein"/>
    <property type="match status" value="1"/>
</dbReference>
<dbReference type="FunFam" id="3.30.60.20:FF:000022">
    <property type="entry name" value="SH3 and cysteine-rich domain-containing protein 3 isoform 2"/>
    <property type="match status" value="1"/>
</dbReference>
<dbReference type="SMART" id="SM00801">
    <property type="entry name" value="dDENN"/>
    <property type="match status" value="1"/>
</dbReference>
<evidence type="ECO:0000256" key="7">
    <source>
        <dbReference type="ARBA" id="ARBA00022553"/>
    </source>
</evidence>
<dbReference type="CDD" id="cd14534">
    <property type="entry name" value="PTP-MTMR5-like"/>
    <property type="match status" value="1"/>
</dbReference>
<feature type="region of interest" description="Disordered" evidence="13">
    <location>
        <begin position="1113"/>
        <end position="1165"/>
    </location>
</feature>
<feature type="region of interest" description="Disordered" evidence="13">
    <location>
        <begin position="702"/>
        <end position="765"/>
    </location>
</feature>
<protein>
    <submittedName>
        <fullName evidence="19">Myotubularin-related protein 13-like</fullName>
    </submittedName>
</protein>
<dbReference type="Pfam" id="PF02141">
    <property type="entry name" value="DENN"/>
    <property type="match status" value="1"/>
</dbReference>
<dbReference type="InParanoid" id="A0A6P8I4X6"/>
<proteinExistence type="inferred from homology"/>
<dbReference type="FunCoup" id="A0A6P8I4X6">
    <property type="interactions" value="2832"/>
</dbReference>
<evidence type="ECO:0000256" key="11">
    <source>
        <dbReference type="ARBA" id="ARBA00022833"/>
    </source>
</evidence>
<dbReference type="Gene3D" id="2.30.29.30">
    <property type="entry name" value="Pleckstrin-homology domain (PH domain)/Phosphotyrosine-binding domain (PTB)"/>
    <property type="match status" value="1"/>
</dbReference>
<name>A0A6P8I4X6_ACTTE</name>
<dbReference type="Gene3D" id="3.30.60.20">
    <property type="match status" value="1"/>
</dbReference>
<dbReference type="PROSITE" id="PS50211">
    <property type="entry name" value="DENN"/>
    <property type="match status" value="1"/>
</dbReference>
<evidence type="ECO:0000256" key="3">
    <source>
        <dbReference type="ARBA" id="ARBA00007471"/>
    </source>
</evidence>
<feature type="domain" description="Myotubularin phosphatase" evidence="17">
    <location>
        <begin position="1186"/>
        <end position="1630"/>
    </location>
</feature>
<dbReference type="Pfam" id="PF00169">
    <property type="entry name" value="PH"/>
    <property type="match status" value="1"/>
</dbReference>
<dbReference type="OrthoDB" id="5951637at2759"/>
<dbReference type="SUPFAM" id="SSF50729">
    <property type="entry name" value="PH domain-like"/>
    <property type="match status" value="1"/>
</dbReference>
<keyword evidence="6" id="KW-0963">Cytoplasm</keyword>
<evidence type="ECO:0000256" key="8">
    <source>
        <dbReference type="ARBA" id="ARBA00022723"/>
    </source>
</evidence>
<dbReference type="Pfam" id="PF02893">
    <property type="entry name" value="GRAM"/>
    <property type="match status" value="1"/>
</dbReference>
<keyword evidence="10" id="KW-0863">Zinc-finger</keyword>
<comment type="subcellular location">
    <subcellularLocation>
        <location evidence="1">Cell membrane</location>
        <location evidence="1">Sarcolemma</location>
        <topology evidence="1">Peripheral membrane protein</topology>
        <orientation evidence="1">Cytoplasmic side</orientation>
    </subcellularLocation>
    <subcellularLocation>
        <location evidence="2">Cytoplasm</location>
    </subcellularLocation>
</comment>
<dbReference type="Pfam" id="PF12335">
    <property type="entry name" value="SBF2"/>
    <property type="match status" value="1"/>
</dbReference>
<evidence type="ECO:0000313" key="18">
    <source>
        <dbReference type="Proteomes" id="UP000515163"/>
    </source>
</evidence>
<dbReference type="InterPro" id="IPR001849">
    <property type="entry name" value="PH_domain"/>
</dbReference>
<dbReference type="PROSITE" id="PS50003">
    <property type="entry name" value="PH_DOMAIN"/>
    <property type="match status" value="1"/>
</dbReference>
<dbReference type="InterPro" id="IPR001194">
    <property type="entry name" value="cDENN_dom"/>
</dbReference>
<dbReference type="PROSITE" id="PS00479">
    <property type="entry name" value="ZF_DAG_PE_1"/>
    <property type="match status" value="1"/>
</dbReference>
<dbReference type="InterPro" id="IPR005113">
    <property type="entry name" value="uDENN_dom"/>
</dbReference>
<dbReference type="GO" id="GO:0005085">
    <property type="term" value="F:guanyl-nucleotide exchange factor activity"/>
    <property type="evidence" value="ECO:0007669"/>
    <property type="project" value="TreeGrafter"/>
</dbReference>
<evidence type="ECO:0000259" key="15">
    <source>
        <dbReference type="PROSITE" id="PS50081"/>
    </source>
</evidence>
<feature type="domain" description="PH" evidence="14">
    <location>
        <begin position="1839"/>
        <end position="1943"/>
    </location>
</feature>
<keyword evidence="7" id="KW-0597">Phosphoprotein</keyword>
<dbReference type="InterPro" id="IPR037516">
    <property type="entry name" value="Tripartite_DENN"/>
</dbReference>
<evidence type="ECO:0000256" key="13">
    <source>
        <dbReference type="SAM" id="MobiDB-lite"/>
    </source>
</evidence>
<dbReference type="PANTHER" id="PTHR10807:SF109">
    <property type="entry name" value="SET DOMAIN BINDING FACTOR, ISOFORM A"/>
    <property type="match status" value="1"/>
</dbReference>
<dbReference type="Proteomes" id="UP000515163">
    <property type="component" value="Unplaced"/>
</dbReference>
<feature type="compositionally biased region" description="Basic and acidic residues" evidence="13">
    <location>
        <begin position="735"/>
        <end position="749"/>
    </location>
</feature>
<dbReference type="InterPro" id="IPR043153">
    <property type="entry name" value="DENN_C"/>
</dbReference>
<gene>
    <name evidence="19" type="primary">LOC116295997</name>
</gene>
<dbReference type="PANTHER" id="PTHR10807">
    <property type="entry name" value="MYOTUBULARIN-RELATED"/>
    <property type="match status" value="1"/>
</dbReference>
<dbReference type="CDD" id="cd20828">
    <property type="entry name" value="C1_MTMR-like"/>
    <property type="match status" value="1"/>
</dbReference>
<evidence type="ECO:0000256" key="4">
    <source>
        <dbReference type="ARBA" id="ARBA00022443"/>
    </source>
</evidence>
<dbReference type="PROSITE" id="PS50081">
    <property type="entry name" value="ZF_DAG_PE_2"/>
    <property type="match status" value="1"/>
</dbReference>
<dbReference type="Pfam" id="PF06602">
    <property type="entry name" value="Myotub-related"/>
    <property type="match status" value="1"/>
</dbReference>
<evidence type="ECO:0000256" key="2">
    <source>
        <dbReference type="ARBA" id="ARBA00004496"/>
    </source>
</evidence>
<evidence type="ECO:0000313" key="19">
    <source>
        <dbReference type="RefSeq" id="XP_031559820.1"/>
    </source>
</evidence>
<keyword evidence="5" id="KW-1003">Cell membrane</keyword>
<comment type="similarity">
    <text evidence="3">Belongs to the protein-tyrosine phosphatase family. Non-receptor class myotubularin subfamily.</text>
</comment>
<evidence type="ECO:0000259" key="14">
    <source>
        <dbReference type="PROSITE" id="PS50003"/>
    </source>
</evidence>
<dbReference type="Gene3D" id="3.30.450.200">
    <property type="match status" value="1"/>
</dbReference>
<evidence type="ECO:0000256" key="12">
    <source>
        <dbReference type="ARBA" id="ARBA00023136"/>
    </source>
</evidence>
<dbReference type="SUPFAM" id="SSF57889">
    <property type="entry name" value="Cysteine-rich domain"/>
    <property type="match status" value="1"/>
</dbReference>
<dbReference type="RefSeq" id="XP_031559820.1">
    <property type="nucleotide sequence ID" value="XM_031703960.1"/>
</dbReference>
<accession>A0A6P8I4X6</accession>
<dbReference type="Gene3D" id="3.40.50.11500">
    <property type="match status" value="1"/>
</dbReference>
<dbReference type="SMART" id="SM00799">
    <property type="entry name" value="DENN"/>
    <property type="match status" value="1"/>
</dbReference>
<evidence type="ECO:0000256" key="5">
    <source>
        <dbReference type="ARBA" id="ARBA00022475"/>
    </source>
</evidence>
<dbReference type="InterPro" id="IPR022096">
    <property type="entry name" value="SBF1/SBF2"/>
</dbReference>
<feature type="domain" description="UDENN" evidence="16">
    <location>
        <begin position="6"/>
        <end position="443"/>
    </location>
</feature>
<dbReference type="InterPro" id="IPR011993">
    <property type="entry name" value="PH-like_dom_sf"/>
</dbReference>
<evidence type="ECO:0000259" key="17">
    <source>
        <dbReference type="PROSITE" id="PS51339"/>
    </source>
</evidence>
<organism evidence="18 19">
    <name type="scientific">Actinia tenebrosa</name>
    <name type="common">Australian red waratah sea anemone</name>
    <dbReference type="NCBI Taxonomy" id="6105"/>
    <lineage>
        <taxon>Eukaryota</taxon>
        <taxon>Metazoa</taxon>
        <taxon>Cnidaria</taxon>
        <taxon>Anthozoa</taxon>
        <taxon>Hexacorallia</taxon>
        <taxon>Actiniaria</taxon>
        <taxon>Actiniidae</taxon>
        <taxon>Actinia</taxon>
    </lineage>
</organism>
<dbReference type="PROSITE" id="PS51339">
    <property type="entry name" value="PPASE_MYOTUBULARIN"/>
    <property type="match status" value="1"/>
</dbReference>
<dbReference type="InterPro" id="IPR004182">
    <property type="entry name" value="GRAM"/>
</dbReference>
<dbReference type="SMART" id="SM00568">
    <property type="entry name" value="GRAM"/>
    <property type="match status" value="1"/>
</dbReference>
<keyword evidence="11" id="KW-0862">Zinc</keyword>
<dbReference type="GO" id="GO:0042383">
    <property type="term" value="C:sarcolemma"/>
    <property type="evidence" value="ECO:0007669"/>
    <property type="project" value="UniProtKB-SubCell"/>
</dbReference>
<evidence type="ECO:0000256" key="9">
    <source>
        <dbReference type="ARBA" id="ARBA00022737"/>
    </source>
</evidence>
<dbReference type="InterPro" id="IPR029021">
    <property type="entry name" value="Prot-tyrosine_phosphatase-like"/>
</dbReference>
<dbReference type="SMART" id="SM00109">
    <property type="entry name" value="C1"/>
    <property type="match status" value="1"/>
</dbReference>
<dbReference type="InterPro" id="IPR046349">
    <property type="entry name" value="C1-like_sf"/>
</dbReference>
<evidence type="ECO:0000256" key="6">
    <source>
        <dbReference type="ARBA" id="ARBA00022490"/>
    </source>
</evidence>
<sequence length="1943" mass="218958">MSRLADYFAVVGIDKDSSLGDEIKGKVLQRFPAQDRKDVPFPEGIELFCQPSGWKTSYFIKPHTFFVSVLTDMDGLHSYCACFTFYEPYTPNQKYTKSSKNESMSDTSSVRTIPDSNPGISFNNEDLSLDAYVPKCLCLVSRVTYFEVLKNCLTTVYLSFLSGNNTLLEKLIGSILGFVKVPPPGGPKLTFSIGAGDRQTLCPPVSETIPVTEKSVAVLFQQIGIHNMMSLFCAAVTENKILFMSSSYVLLTNATRAMLALMYPLKFSYVYIPILPSDLLDFLNAPTPFIMGVHEHYKDNIPDLSDVILVDIDGGHVHIPDSVHLATLPEPFLGRTRRELNLVMNPQLVNADYVFQTPVSPSPLLLQDKEIRAIFIRLLARTLTGYRSCLTLIRIHPKPVITFNKVRFLEQRVMIGDEFLTRVLDSIAFSTLVVNRGPPYRSCDLFDELCAEIEEIIQSENDVDADILANIQHIARKLFENEPACDNSENQIQNTLDGIDTEVSKKSLFPHLDQDIINQFIKEEASHVEHFQVINSEPKIVPCSTGSYSRQQHYIHSRKLEVLKDCVTYIFDNKISEARMALPSVLRSLKSKGAQLALCHELSLRAKQNRSVLEHDQFDLVVRLMNSALQSDASMDNTAVAAALLPLTTTFCRKLATGCIQFAYTGVQDHAIWEKQQFWEEAFYMDVQTQIKQLYIIDEPPKANEEDTLEKPENRSSRSSLTPSMKHRSLSTKDSSGRDSGDSTEDSKVALKPVNRSPPNKPQPSALDIAAEQLKRWPNMAQKERTNLMSSEESIVYSQAIHYANRMVYMRIPLNACELMPSRTRNQAPHAAGATGSIAGREGSVSGVYTADSAVTNGEVAGDSANSVTDSGWDSYLDDEEETIADTVTKFVLRFVDRVGTEAGIRTEHMKSLYAMIPGVVAMHIESLEPVWAQYRRLAPQRKIKIMRPALLTGEDMLCDGLRCYLLADGRELGRGGEAGGPCLIPAEGAVFLTNYRVIFKGTPIDQFASEMIVTRSFPVGSTIREKKIGVTFMEHLGQWLHDCIQLRSSTFQLMKLAYDEEVGTEMVEIFRKRLHTVQAPQTVFSSFAFVGKGLGRTPTFVIKKQMERQGTLRKTRKKFHDLTSSSKRGSLPNLKISARRKKYSAGSNPRDGPGSPSGSMTDDDSVVDISDIPVKVDPIVQGVDRLNRMPCCQDYSRLGFGNVSKGPGGGPWRITMVNYTYTVCRSYPAVLVIPQSISDDTLLRVAKNHRQGRFPVAIWKHHKNKATLLRAGGIERSSMASLIRSGIGSSGGQSIPSSSLEQEKLFGAVVTATPLSKNKAVARANSLHHGVILNPLISSKLTEEVDAGQLVDHTLKRKGWEPAALYVLGDKQHLRNVKQEAYSKVEFVPVELPDVRAVRACFKKFQRACCPSQDTTESFYKQINESEWLHQLSAVLNVSNALVDLIDIQGSSVMVCFEDGWDVTAQVVSLAELCLDPYYRTIKGFILLIEKEWLGFGHRFLHRGNQVASAQRQNSFTPIFLQFLDAVHQIMRQFPLSFEFNENFLCTIAYHHVSMRFRTFLLDSEHERYEAGWMTEDDGKKTGKSLWDYIDEQNQKSPAFHNFLYALGHQKVLRPFCKISNLKVWKYYVTENLSTGPLYDAELVNEVESTVEDQQSPQHKHDVRRCMTGCYGDVTQFPRDECTWLLQEVSRLEEEADCVPGGWEQTWKGLEYPPPTKASYQGNRLWVKQQSLMQHKRNTMEVILRGKLQVEDKSAQGFSQPHNFQKHMFLTPTNCDYCLQLIIGFVSKGLKCTECGYNVHEKCQSQVPWQCKKRDLSDQPGTSLAKSTISLEFEVPNKQMHCGYLHKRGHLFKQWKSRWFVLDAQRNQLRYYESKEETHCAGYIDLGEMTAVVQGSYSPGAPKGADKNAFFDLRTTKRLYNLLAEDKESCLQWIEKLQSMNV</sequence>
<dbReference type="InterPro" id="IPR010569">
    <property type="entry name" value="Myotubularin-like_Pase_dom"/>
</dbReference>
<dbReference type="GeneID" id="116295997"/>